<dbReference type="PROSITE" id="PS00108">
    <property type="entry name" value="PROTEIN_KINASE_ST"/>
    <property type="match status" value="1"/>
</dbReference>
<keyword evidence="2 10" id="KW-0723">Serine/threonine-protein kinase</keyword>
<evidence type="ECO:0000256" key="5">
    <source>
        <dbReference type="ARBA" id="ARBA00022777"/>
    </source>
</evidence>
<dbReference type="OMA" id="VEACHAM"/>
<dbReference type="GO" id="GO:0004674">
    <property type="term" value="F:protein serine/threonine kinase activity"/>
    <property type="evidence" value="ECO:0007669"/>
    <property type="project" value="UniProtKB-KW"/>
</dbReference>
<dbReference type="InterPro" id="IPR011009">
    <property type="entry name" value="Kinase-like_dom_sf"/>
</dbReference>
<dbReference type="EC" id="2.7.11.1" evidence="1"/>
<dbReference type="AlphaFoldDB" id="A0A2H3K4I3"/>
<keyword evidence="3" id="KW-0808">Transferase</keyword>
<keyword evidence="6 9" id="KW-0067">ATP-binding</keyword>
<evidence type="ECO:0000256" key="2">
    <source>
        <dbReference type="ARBA" id="ARBA00022527"/>
    </source>
</evidence>
<dbReference type="InterPro" id="IPR017441">
    <property type="entry name" value="Protein_kinase_ATP_BS"/>
</dbReference>
<dbReference type="OrthoDB" id="541276at2759"/>
<keyword evidence="4 9" id="KW-0547">Nucleotide-binding</keyword>
<dbReference type="PANTHER" id="PTHR43895:SF32">
    <property type="entry name" value="SERINE_THREONINE-PROTEIN KINASE CHK1"/>
    <property type="match status" value="1"/>
</dbReference>
<dbReference type="Pfam" id="PF00069">
    <property type="entry name" value="Pkinase"/>
    <property type="match status" value="1"/>
</dbReference>
<evidence type="ECO:0000256" key="4">
    <source>
        <dbReference type="ARBA" id="ARBA00022741"/>
    </source>
</evidence>
<dbReference type="EMBL" id="KB468168">
    <property type="protein sequence ID" value="PCH45078.1"/>
    <property type="molecule type" value="Genomic_DNA"/>
</dbReference>
<proteinExistence type="inferred from homology"/>
<comment type="catalytic activity">
    <reaction evidence="8">
        <text>L-seryl-[protein] + ATP = O-phospho-L-seryl-[protein] + ADP + H(+)</text>
        <dbReference type="Rhea" id="RHEA:17989"/>
        <dbReference type="Rhea" id="RHEA-COMP:9863"/>
        <dbReference type="Rhea" id="RHEA-COMP:11604"/>
        <dbReference type="ChEBI" id="CHEBI:15378"/>
        <dbReference type="ChEBI" id="CHEBI:29999"/>
        <dbReference type="ChEBI" id="CHEBI:30616"/>
        <dbReference type="ChEBI" id="CHEBI:83421"/>
        <dbReference type="ChEBI" id="CHEBI:456216"/>
        <dbReference type="EC" id="2.7.11.1"/>
    </reaction>
</comment>
<keyword evidence="5 13" id="KW-0418">Kinase</keyword>
<dbReference type="InterPro" id="IPR008271">
    <property type="entry name" value="Ser/Thr_kinase_AS"/>
</dbReference>
<keyword evidence="14" id="KW-1185">Reference proteome</keyword>
<dbReference type="SUPFAM" id="SSF56112">
    <property type="entry name" value="Protein kinase-like (PK-like)"/>
    <property type="match status" value="1"/>
</dbReference>
<accession>A0A2H3K4I3</accession>
<evidence type="ECO:0000256" key="11">
    <source>
        <dbReference type="SAM" id="MobiDB-lite"/>
    </source>
</evidence>
<feature type="binding site" evidence="9">
    <location>
        <position position="50"/>
    </location>
    <ligand>
        <name>ATP</name>
        <dbReference type="ChEBI" id="CHEBI:30616"/>
    </ligand>
</feature>
<dbReference type="InterPro" id="IPR000719">
    <property type="entry name" value="Prot_kinase_dom"/>
</dbReference>
<comment type="similarity">
    <text evidence="10">Belongs to the protein kinase superfamily.</text>
</comment>
<dbReference type="Proteomes" id="UP000218811">
    <property type="component" value="Unassembled WGS sequence"/>
</dbReference>
<feature type="domain" description="Protein kinase" evidence="12">
    <location>
        <begin position="14"/>
        <end position="286"/>
    </location>
</feature>
<evidence type="ECO:0000256" key="1">
    <source>
        <dbReference type="ARBA" id="ARBA00012513"/>
    </source>
</evidence>
<dbReference type="STRING" id="742152.A0A2H3K4I3"/>
<evidence type="ECO:0000259" key="12">
    <source>
        <dbReference type="PROSITE" id="PS50011"/>
    </source>
</evidence>
<evidence type="ECO:0000256" key="3">
    <source>
        <dbReference type="ARBA" id="ARBA00022679"/>
    </source>
</evidence>
<dbReference type="GO" id="GO:0005524">
    <property type="term" value="F:ATP binding"/>
    <property type="evidence" value="ECO:0007669"/>
    <property type="project" value="UniProtKB-UniRule"/>
</dbReference>
<evidence type="ECO:0000256" key="9">
    <source>
        <dbReference type="PROSITE-ProRule" id="PRU10141"/>
    </source>
</evidence>
<evidence type="ECO:0000256" key="7">
    <source>
        <dbReference type="ARBA" id="ARBA00047899"/>
    </source>
</evidence>
<evidence type="ECO:0000256" key="8">
    <source>
        <dbReference type="ARBA" id="ARBA00048679"/>
    </source>
</evidence>
<evidence type="ECO:0000313" key="13">
    <source>
        <dbReference type="EMBL" id="PCH45078.1"/>
    </source>
</evidence>
<feature type="region of interest" description="Disordered" evidence="11">
    <location>
        <begin position="346"/>
        <end position="388"/>
    </location>
</feature>
<dbReference type="Gene3D" id="1.10.510.10">
    <property type="entry name" value="Transferase(Phosphotransferase) domain 1"/>
    <property type="match status" value="1"/>
</dbReference>
<dbReference type="PROSITE" id="PS00107">
    <property type="entry name" value="PROTEIN_KINASE_ATP"/>
    <property type="match status" value="1"/>
</dbReference>
<evidence type="ECO:0000256" key="10">
    <source>
        <dbReference type="RuleBase" id="RU000304"/>
    </source>
</evidence>
<evidence type="ECO:0000256" key="6">
    <source>
        <dbReference type="ARBA" id="ARBA00022840"/>
    </source>
</evidence>
<sequence length="423" mass="46551">MPDFRGSIIHGGRYKLVELLGSGAFGVVYRAIDMHVPPFAGRVHMQRAIKIIRKAGPLKSDTARQRQEISLHSLVSKHPNILSLYDAFEYKDFYFLVMEFVPGGDLYTRIVDGQEFHGNDELVRSVFVQILDAVEACHAMNVYHRDLKPENILCSTTCRKVYLADFGLATTRAVSGTFGCGSSHYMSPECINESGQFDCYSTAQNDIWALGVILVNLVTGCNPWQAARNDDLCYEEFLTTEAHFYDRDNLSDGVAELLHKIFDLNAHARPTIPEMRRTIMGLRSFWKKPVKTAAPIEAFEAEIEEVPRVKLPKGTEAVDELTHALRVANLGDADVEEVDLGTLSTISYDEHKMPSGSSSASTSTSGDDSAGPATPDKNADEPHVSTADFASELDKALLPLATPAKDTIDTQHVSALLGRLGLA</sequence>
<comment type="catalytic activity">
    <reaction evidence="7">
        <text>L-threonyl-[protein] + ATP = O-phospho-L-threonyl-[protein] + ADP + H(+)</text>
        <dbReference type="Rhea" id="RHEA:46608"/>
        <dbReference type="Rhea" id="RHEA-COMP:11060"/>
        <dbReference type="Rhea" id="RHEA-COMP:11605"/>
        <dbReference type="ChEBI" id="CHEBI:15378"/>
        <dbReference type="ChEBI" id="CHEBI:30013"/>
        <dbReference type="ChEBI" id="CHEBI:30616"/>
        <dbReference type="ChEBI" id="CHEBI:61977"/>
        <dbReference type="ChEBI" id="CHEBI:456216"/>
        <dbReference type="EC" id="2.7.11.1"/>
    </reaction>
</comment>
<dbReference type="GO" id="GO:0007165">
    <property type="term" value="P:signal transduction"/>
    <property type="evidence" value="ECO:0007669"/>
    <property type="project" value="TreeGrafter"/>
</dbReference>
<evidence type="ECO:0000313" key="14">
    <source>
        <dbReference type="Proteomes" id="UP000218811"/>
    </source>
</evidence>
<dbReference type="SMART" id="SM00220">
    <property type="entry name" value="S_TKc"/>
    <property type="match status" value="1"/>
</dbReference>
<organism evidence="13 14">
    <name type="scientific">Wolfiporia cocos (strain MD-104)</name>
    <name type="common">Brown rot fungus</name>
    <dbReference type="NCBI Taxonomy" id="742152"/>
    <lineage>
        <taxon>Eukaryota</taxon>
        <taxon>Fungi</taxon>
        <taxon>Dikarya</taxon>
        <taxon>Basidiomycota</taxon>
        <taxon>Agaricomycotina</taxon>
        <taxon>Agaricomycetes</taxon>
        <taxon>Polyporales</taxon>
        <taxon>Phaeolaceae</taxon>
        <taxon>Wolfiporia</taxon>
    </lineage>
</organism>
<protein>
    <recommendedName>
        <fullName evidence="1">non-specific serine/threonine protein kinase</fullName>
        <ecNumber evidence="1">2.7.11.1</ecNumber>
    </recommendedName>
</protein>
<dbReference type="PROSITE" id="PS50011">
    <property type="entry name" value="PROTEIN_KINASE_DOM"/>
    <property type="match status" value="1"/>
</dbReference>
<gene>
    <name evidence="13" type="ORF">WOLCODRAFT_106064</name>
</gene>
<name>A0A2H3K4I3_WOLCO</name>
<feature type="compositionally biased region" description="Low complexity" evidence="11">
    <location>
        <begin position="355"/>
        <end position="370"/>
    </location>
</feature>
<dbReference type="PANTHER" id="PTHR43895">
    <property type="entry name" value="CALCIUM/CALMODULIN-DEPENDENT PROTEIN KINASE KINASE-RELATED"/>
    <property type="match status" value="1"/>
</dbReference>
<reference evidence="13 14" key="1">
    <citation type="journal article" date="2012" name="Science">
        <title>The Paleozoic origin of enzymatic lignin decomposition reconstructed from 31 fungal genomes.</title>
        <authorList>
            <person name="Floudas D."/>
            <person name="Binder M."/>
            <person name="Riley R."/>
            <person name="Barry K."/>
            <person name="Blanchette R.A."/>
            <person name="Henrissat B."/>
            <person name="Martinez A.T."/>
            <person name="Otillar R."/>
            <person name="Spatafora J.W."/>
            <person name="Yadav J.S."/>
            <person name="Aerts A."/>
            <person name="Benoit I."/>
            <person name="Boyd A."/>
            <person name="Carlson A."/>
            <person name="Copeland A."/>
            <person name="Coutinho P.M."/>
            <person name="de Vries R.P."/>
            <person name="Ferreira P."/>
            <person name="Findley K."/>
            <person name="Foster B."/>
            <person name="Gaskell J."/>
            <person name="Glotzer D."/>
            <person name="Gorecki P."/>
            <person name="Heitman J."/>
            <person name="Hesse C."/>
            <person name="Hori C."/>
            <person name="Igarashi K."/>
            <person name="Jurgens J.A."/>
            <person name="Kallen N."/>
            <person name="Kersten P."/>
            <person name="Kohler A."/>
            <person name="Kuees U."/>
            <person name="Kumar T.K.A."/>
            <person name="Kuo A."/>
            <person name="LaButti K."/>
            <person name="Larrondo L.F."/>
            <person name="Lindquist E."/>
            <person name="Ling A."/>
            <person name="Lombard V."/>
            <person name="Lucas S."/>
            <person name="Lundell T."/>
            <person name="Martin R."/>
            <person name="McLaughlin D.J."/>
            <person name="Morgenstern I."/>
            <person name="Morin E."/>
            <person name="Murat C."/>
            <person name="Nagy L.G."/>
            <person name="Nolan M."/>
            <person name="Ohm R.A."/>
            <person name="Patyshakuliyeva A."/>
            <person name="Rokas A."/>
            <person name="Ruiz-Duenas F.J."/>
            <person name="Sabat G."/>
            <person name="Salamov A."/>
            <person name="Samejima M."/>
            <person name="Schmutz J."/>
            <person name="Slot J.C."/>
            <person name="St John F."/>
            <person name="Stenlid J."/>
            <person name="Sun H."/>
            <person name="Sun S."/>
            <person name="Syed K."/>
            <person name="Tsang A."/>
            <person name="Wiebenga A."/>
            <person name="Young D."/>
            <person name="Pisabarro A."/>
            <person name="Eastwood D.C."/>
            <person name="Martin F."/>
            <person name="Cullen D."/>
            <person name="Grigoriev I.V."/>
            <person name="Hibbett D.S."/>
        </authorList>
    </citation>
    <scope>NUCLEOTIDE SEQUENCE [LARGE SCALE GENOMIC DNA]</scope>
    <source>
        <strain evidence="13 14">MD-104</strain>
    </source>
</reference>